<evidence type="ECO:0000256" key="3">
    <source>
        <dbReference type="ARBA" id="ARBA00022475"/>
    </source>
</evidence>
<dbReference type="Pfam" id="PF04226">
    <property type="entry name" value="Transgly_assoc"/>
    <property type="match status" value="1"/>
</dbReference>
<dbReference type="PANTHER" id="PTHR33884:SF3">
    <property type="entry name" value="UPF0410 PROTEIN YMGE"/>
    <property type="match status" value="1"/>
</dbReference>
<comment type="similarity">
    <text evidence="2">Belongs to the UPF0410 family.</text>
</comment>
<accession>Q1N4I2</accession>
<sequence length="83" mass="8354">MAIEEILVMLCVGAASGWLAGLLVKGRGFGLLADILLGILGAFIGGFALGLIGITLGGILGSIIKATIGAVLLLLIVRLIKRA</sequence>
<comment type="caution">
    <text evidence="8">The sequence shown here is derived from an EMBL/GenBank/DDBJ whole genome shotgun (WGS) entry which is preliminary data.</text>
</comment>
<evidence type="ECO:0000313" key="9">
    <source>
        <dbReference type="Proteomes" id="UP000004263"/>
    </source>
</evidence>
<dbReference type="Proteomes" id="UP000004263">
    <property type="component" value="Unassembled WGS sequence"/>
</dbReference>
<name>Q1N4I2_9GAMM</name>
<keyword evidence="5 7" id="KW-1133">Transmembrane helix</keyword>
<evidence type="ECO:0000313" key="8">
    <source>
        <dbReference type="EMBL" id="EAT13446.1"/>
    </source>
</evidence>
<dbReference type="GO" id="GO:0005886">
    <property type="term" value="C:plasma membrane"/>
    <property type="evidence" value="ECO:0007669"/>
    <property type="project" value="UniProtKB-SubCell"/>
</dbReference>
<dbReference type="InterPro" id="IPR007341">
    <property type="entry name" value="Transgly_assoc"/>
</dbReference>
<keyword evidence="3" id="KW-1003">Cell membrane</keyword>
<comment type="subcellular location">
    <subcellularLocation>
        <location evidence="1">Cell membrane</location>
        <topology evidence="1">Multi-pass membrane protein</topology>
    </subcellularLocation>
</comment>
<keyword evidence="6 7" id="KW-0472">Membrane</keyword>
<keyword evidence="4 7" id="KW-0812">Transmembrane</keyword>
<dbReference type="HOGENOM" id="CLU_160040_0_1_6"/>
<reference evidence="8 9" key="1">
    <citation type="submission" date="2006-03" db="EMBL/GenBank/DDBJ databases">
        <authorList>
            <person name="Pinhassi J."/>
            <person name="Pedros-Alio C."/>
            <person name="Ferriera S."/>
            <person name="Johnson J."/>
            <person name="Kravitz S."/>
            <person name="Halpern A."/>
            <person name="Remington K."/>
            <person name="Beeson K."/>
            <person name="Tran B."/>
            <person name="Rogers Y.-H."/>
            <person name="Friedman R."/>
            <person name="Venter J.C."/>
        </authorList>
    </citation>
    <scope>NUCLEOTIDE SEQUENCE [LARGE SCALE GENOMIC DNA]</scope>
    <source>
        <strain evidence="8 9">RED65</strain>
    </source>
</reference>
<feature type="transmembrane region" description="Helical" evidence="7">
    <location>
        <begin position="31"/>
        <end position="53"/>
    </location>
</feature>
<evidence type="ECO:0000256" key="2">
    <source>
        <dbReference type="ARBA" id="ARBA00011006"/>
    </source>
</evidence>
<dbReference type="PANTHER" id="PTHR33884">
    <property type="entry name" value="UPF0410 PROTEIN YMGE"/>
    <property type="match status" value="1"/>
</dbReference>
<protein>
    <recommendedName>
        <fullName evidence="10">Transglycosylase associated protein</fullName>
    </recommendedName>
</protein>
<gene>
    <name evidence="8" type="ORF">RED65_01760</name>
</gene>
<evidence type="ECO:0000256" key="6">
    <source>
        <dbReference type="ARBA" id="ARBA00023136"/>
    </source>
</evidence>
<evidence type="ECO:0000256" key="7">
    <source>
        <dbReference type="SAM" id="Phobius"/>
    </source>
</evidence>
<dbReference type="RefSeq" id="WP_007017830.1">
    <property type="nucleotide sequence ID" value="NZ_CH724114.1"/>
</dbReference>
<feature type="transmembrane region" description="Helical" evidence="7">
    <location>
        <begin position="59"/>
        <end position="80"/>
    </location>
</feature>
<dbReference type="STRING" id="207949.RED65_01760"/>
<evidence type="ECO:0000256" key="4">
    <source>
        <dbReference type="ARBA" id="ARBA00022692"/>
    </source>
</evidence>
<evidence type="ECO:0000256" key="5">
    <source>
        <dbReference type="ARBA" id="ARBA00022989"/>
    </source>
</evidence>
<keyword evidence="9" id="KW-1185">Reference proteome</keyword>
<evidence type="ECO:0000256" key="1">
    <source>
        <dbReference type="ARBA" id="ARBA00004651"/>
    </source>
</evidence>
<feature type="transmembrane region" description="Helical" evidence="7">
    <location>
        <begin position="6"/>
        <end position="24"/>
    </location>
</feature>
<evidence type="ECO:0008006" key="10">
    <source>
        <dbReference type="Google" id="ProtNLM"/>
    </source>
</evidence>
<dbReference type="EMBL" id="AAQH01000002">
    <property type="protein sequence ID" value="EAT13446.1"/>
    <property type="molecule type" value="Genomic_DNA"/>
</dbReference>
<organism evidence="8 9">
    <name type="scientific">Bermanella marisrubri</name>
    <dbReference type="NCBI Taxonomy" id="207949"/>
    <lineage>
        <taxon>Bacteria</taxon>
        <taxon>Pseudomonadati</taxon>
        <taxon>Pseudomonadota</taxon>
        <taxon>Gammaproteobacteria</taxon>
        <taxon>Oceanospirillales</taxon>
        <taxon>Oceanospirillaceae</taxon>
        <taxon>Bermanella</taxon>
    </lineage>
</organism>
<dbReference type="AlphaFoldDB" id="Q1N4I2"/>
<proteinExistence type="inferred from homology"/>